<dbReference type="InterPro" id="IPR000529">
    <property type="entry name" value="Ribosomal_bS6"/>
</dbReference>
<comment type="function">
    <text evidence="7">Component of the mitochondrial ribosome (mitoribosome), a dedicated translation machinery responsible for the synthesis of mitochondrial genome-encoded proteins, including at least some of the essential transmembrane subunits of the mitochondrial respiratory chain. The mitoribosomes are attached to the mitochondrial inner membrane and translation products are cotranslationally integrated into the membrane.</text>
</comment>
<dbReference type="PANTHER" id="PTHR21011:SF1">
    <property type="entry name" value="SMALL RIBOSOMAL SUBUNIT PROTEIN BS6M"/>
    <property type="match status" value="1"/>
</dbReference>
<dbReference type="SUPFAM" id="SSF54995">
    <property type="entry name" value="Ribosomal protein S6"/>
    <property type="match status" value="1"/>
</dbReference>
<organism evidence="8 9">
    <name type="scientific">Fusarium albosuccineum</name>
    <dbReference type="NCBI Taxonomy" id="1237068"/>
    <lineage>
        <taxon>Eukaryota</taxon>
        <taxon>Fungi</taxon>
        <taxon>Dikarya</taxon>
        <taxon>Ascomycota</taxon>
        <taxon>Pezizomycotina</taxon>
        <taxon>Sordariomycetes</taxon>
        <taxon>Hypocreomycetidae</taxon>
        <taxon>Hypocreales</taxon>
        <taxon>Nectriaceae</taxon>
        <taxon>Fusarium</taxon>
        <taxon>Fusarium decemcellulare species complex</taxon>
    </lineage>
</organism>
<sequence length="537" mass="59904">MKISEGPLWIGNPAFMAGRHVRHIIINSAAFEVEYDQFAHLSLGNPLGCMYRPRLLGQGLRGLAHARTSRRTYITDADVESARRYCFTQLQNSDYDAHLIRRFVPAPVQDAYAAFRTLNLELVRLPELVSNPTIGTLRMKFWQDSIDNTFAGRPPREPICILLHKSLQELEDRAGIATKKSIKFWVSRLVRTREKHMTNRPFGSLASLEDYAENTYSTLMYATLASLPLRSMHVDHLASHIGKACGIVAVLRGIPVLAAPPPPVNTPSGEAPPVREPALLLPLDAMAEAGVKEEEVFRQGPNAPGLQDAVFQVATRANDHLITAREMLKRLKAGEDPGHEFEHHGEGEHFYDEESDTLREIRQGFGVLLEAIPAAQYLERLEKADFDPFAVKAGASGDSDFRLELLRDIHILLVDDIAKMLYELIAIVRPGNLSEVKEIAQTVGSLVLKNGGVVRGLANWGVFSLPKPISVHQMKHTHGHYFVMRYDAASKVHQDVRNTLRLEPRMIRAAHVKLGDGKLESLARFGSPKWKTQGSEA</sequence>
<dbReference type="GO" id="GO:0006412">
    <property type="term" value="P:translation"/>
    <property type="evidence" value="ECO:0007669"/>
    <property type="project" value="InterPro"/>
</dbReference>
<dbReference type="Gene3D" id="1.10.600.10">
    <property type="entry name" value="Farnesyl Diphosphate Synthase"/>
    <property type="match status" value="1"/>
</dbReference>
<dbReference type="CDD" id="cd15465">
    <property type="entry name" value="bS6_mito"/>
    <property type="match status" value="1"/>
</dbReference>
<dbReference type="PANTHER" id="PTHR21011">
    <property type="entry name" value="MITOCHONDRIAL 28S RIBOSOMAL PROTEIN S6"/>
    <property type="match status" value="1"/>
</dbReference>
<evidence type="ECO:0000256" key="5">
    <source>
        <dbReference type="ARBA" id="ARBA00023274"/>
    </source>
</evidence>
<dbReference type="InterPro" id="IPR035980">
    <property type="entry name" value="Ribosomal_bS6_sf"/>
</dbReference>
<evidence type="ECO:0000313" key="9">
    <source>
        <dbReference type="Proteomes" id="UP000554235"/>
    </source>
</evidence>
<keyword evidence="4" id="KW-0496">Mitochondrion</keyword>
<evidence type="ECO:0000256" key="3">
    <source>
        <dbReference type="ARBA" id="ARBA00022980"/>
    </source>
</evidence>
<dbReference type="Gene3D" id="3.30.70.60">
    <property type="match status" value="1"/>
</dbReference>
<dbReference type="NCBIfam" id="TIGR00166">
    <property type="entry name" value="S6"/>
    <property type="match status" value="1"/>
</dbReference>
<dbReference type="Proteomes" id="UP000554235">
    <property type="component" value="Unassembled WGS sequence"/>
</dbReference>
<dbReference type="InterPro" id="IPR002060">
    <property type="entry name" value="Squ/phyt_synthse"/>
</dbReference>
<comment type="caution">
    <text evidence="8">The sequence shown here is derived from an EMBL/GenBank/DDBJ whole genome shotgun (WGS) entry which is preliminary data.</text>
</comment>
<dbReference type="OrthoDB" id="270318at2759"/>
<dbReference type="GO" id="GO:0003735">
    <property type="term" value="F:structural constituent of ribosome"/>
    <property type="evidence" value="ECO:0007669"/>
    <property type="project" value="InterPro"/>
</dbReference>
<proteinExistence type="inferred from homology"/>
<comment type="similarity">
    <text evidence="2">Belongs to the bacterial ribosomal protein bS6 family.</text>
</comment>
<dbReference type="EMBL" id="JAADYS010001546">
    <property type="protein sequence ID" value="KAF4462372.1"/>
    <property type="molecule type" value="Genomic_DNA"/>
</dbReference>
<dbReference type="InterPro" id="IPR008949">
    <property type="entry name" value="Isoprenoid_synthase_dom_sf"/>
</dbReference>
<evidence type="ECO:0000256" key="1">
    <source>
        <dbReference type="ARBA" id="ARBA00004173"/>
    </source>
</evidence>
<name>A0A8H4L682_9HYPO</name>
<dbReference type="Pfam" id="PF01250">
    <property type="entry name" value="Ribosomal_S6"/>
    <property type="match status" value="1"/>
</dbReference>
<evidence type="ECO:0000256" key="6">
    <source>
        <dbReference type="ARBA" id="ARBA00035170"/>
    </source>
</evidence>
<keyword evidence="9" id="KW-1185">Reference proteome</keyword>
<dbReference type="InterPro" id="IPR014717">
    <property type="entry name" value="Transl_elong_EF1B/ribsomal_bS6"/>
</dbReference>
<comment type="subcellular location">
    <subcellularLocation>
        <location evidence="1">Mitochondrion</location>
    </subcellularLocation>
</comment>
<accession>A0A8H4L682</accession>
<evidence type="ECO:0000256" key="2">
    <source>
        <dbReference type="ARBA" id="ARBA00009512"/>
    </source>
</evidence>
<evidence type="ECO:0000313" key="8">
    <source>
        <dbReference type="EMBL" id="KAF4462372.1"/>
    </source>
</evidence>
<dbReference type="SUPFAM" id="SSF48576">
    <property type="entry name" value="Terpenoid synthases"/>
    <property type="match status" value="1"/>
</dbReference>
<protein>
    <recommendedName>
        <fullName evidence="6">Small ribosomal subunit protein bS6m</fullName>
    </recommendedName>
</protein>
<dbReference type="AlphaFoldDB" id="A0A8H4L682"/>
<dbReference type="FunFam" id="3.30.70.60:FF:000007">
    <property type="entry name" value="37S ribosomal protein Mrp17"/>
    <property type="match status" value="1"/>
</dbReference>
<dbReference type="GO" id="GO:0070181">
    <property type="term" value="F:small ribosomal subunit rRNA binding"/>
    <property type="evidence" value="ECO:0007669"/>
    <property type="project" value="TreeGrafter"/>
</dbReference>
<evidence type="ECO:0000256" key="4">
    <source>
        <dbReference type="ARBA" id="ARBA00023128"/>
    </source>
</evidence>
<evidence type="ECO:0000256" key="7">
    <source>
        <dbReference type="ARBA" id="ARBA00037226"/>
    </source>
</evidence>
<keyword evidence="3" id="KW-0689">Ribosomal protein</keyword>
<dbReference type="Pfam" id="PF00494">
    <property type="entry name" value="SQS_PSY"/>
    <property type="match status" value="1"/>
</dbReference>
<keyword evidence="5" id="KW-0687">Ribonucleoprotein</keyword>
<reference evidence="8 9" key="1">
    <citation type="submission" date="2020-01" db="EMBL/GenBank/DDBJ databases">
        <title>Identification and distribution of gene clusters putatively required for synthesis of sphingolipid metabolism inhibitors in phylogenetically diverse species of the filamentous fungus Fusarium.</title>
        <authorList>
            <person name="Kim H.-S."/>
            <person name="Busman M."/>
            <person name="Brown D.W."/>
            <person name="Divon H."/>
            <person name="Uhlig S."/>
            <person name="Proctor R.H."/>
        </authorList>
    </citation>
    <scope>NUCLEOTIDE SEQUENCE [LARGE SCALE GENOMIC DNA]</scope>
    <source>
        <strain evidence="8 9">NRRL 20459</strain>
    </source>
</reference>
<dbReference type="GO" id="GO:0005763">
    <property type="term" value="C:mitochondrial small ribosomal subunit"/>
    <property type="evidence" value="ECO:0007669"/>
    <property type="project" value="TreeGrafter"/>
</dbReference>
<gene>
    <name evidence="8" type="ORF">FALBO_10821</name>
</gene>